<accession>A0ABV4UBD8</accession>
<name>A0ABV4UBD8_9BACT</name>
<evidence type="ECO:0000313" key="2">
    <source>
        <dbReference type="EMBL" id="MFA9480269.1"/>
    </source>
</evidence>
<dbReference type="Proteomes" id="UP001575105">
    <property type="component" value="Unassembled WGS sequence"/>
</dbReference>
<dbReference type="SUPFAM" id="SSF56317">
    <property type="entry name" value="Carbon-nitrogen hydrolase"/>
    <property type="match status" value="1"/>
</dbReference>
<dbReference type="RefSeq" id="WP_425347190.1">
    <property type="nucleotide sequence ID" value="NZ_JBGUBD010000018.1"/>
</dbReference>
<dbReference type="GO" id="GO:0016787">
    <property type="term" value="F:hydrolase activity"/>
    <property type="evidence" value="ECO:0007669"/>
    <property type="project" value="UniProtKB-KW"/>
</dbReference>
<keyword evidence="3" id="KW-1185">Reference proteome</keyword>
<reference evidence="2 3" key="1">
    <citation type="submission" date="2024-08" db="EMBL/GenBank/DDBJ databases">
        <title>Whole-genome sequencing of halo(alkali)philic microorganisms from hypersaline lakes.</title>
        <authorList>
            <person name="Sorokin D.Y."/>
            <person name="Merkel A.Y."/>
            <person name="Messina E."/>
            <person name="Yakimov M."/>
        </authorList>
    </citation>
    <scope>NUCLEOTIDE SEQUENCE [LARGE SCALE GENOMIC DNA]</scope>
    <source>
        <strain evidence="2 3">AB-hyl4</strain>
    </source>
</reference>
<dbReference type="EMBL" id="JBGUBD010000018">
    <property type="protein sequence ID" value="MFA9480269.1"/>
    <property type="molecule type" value="Genomic_DNA"/>
</dbReference>
<comment type="caution">
    <text evidence="2">The sequence shown here is derived from an EMBL/GenBank/DDBJ whole genome shotgun (WGS) entry which is preliminary data.</text>
</comment>
<proteinExistence type="predicted"/>
<dbReference type="Pfam" id="PF00795">
    <property type="entry name" value="CN_hydrolase"/>
    <property type="match status" value="1"/>
</dbReference>
<dbReference type="InterPro" id="IPR003010">
    <property type="entry name" value="C-N_Hydrolase"/>
</dbReference>
<dbReference type="InterPro" id="IPR036526">
    <property type="entry name" value="C-N_Hydrolase_sf"/>
</dbReference>
<sequence>MTIMRVAGAQVHNKVGDIEGNLRQMAEAMQWAEQHEADVLVVPELALTGYPLADLVLHEAFIDDADAALASSPFSPAHQPPMAYP</sequence>
<dbReference type="Gene3D" id="3.60.110.10">
    <property type="entry name" value="Carbon-nitrogen hydrolase"/>
    <property type="match status" value="1"/>
</dbReference>
<feature type="domain" description="CN hydrolase" evidence="1">
    <location>
        <begin position="5"/>
        <end position="59"/>
    </location>
</feature>
<gene>
    <name evidence="2" type="ORF">ACERK3_18505</name>
</gene>
<keyword evidence="2" id="KW-0378">Hydrolase</keyword>
<evidence type="ECO:0000259" key="1">
    <source>
        <dbReference type="Pfam" id="PF00795"/>
    </source>
</evidence>
<protein>
    <submittedName>
        <fullName evidence="2">Nitrilase-related carbon-nitrogen hydrolase</fullName>
    </submittedName>
</protein>
<organism evidence="2 3">
    <name type="scientific">Natronomicrosphaera hydrolytica</name>
    <dbReference type="NCBI Taxonomy" id="3242702"/>
    <lineage>
        <taxon>Bacteria</taxon>
        <taxon>Pseudomonadati</taxon>
        <taxon>Planctomycetota</taxon>
        <taxon>Phycisphaerae</taxon>
        <taxon>Phycisphaerales</taxon>
        <taxon>Phycisphaeraceae</taxon>
        <taxon>Natronomicrosphaera</taxon>
    </lineage>
</organism>
<evidence type="ECO:0000313" key="3">
    <source>
        <dbReference type="Proteomes" id="UP001575105"/>
    </source>
</evidence>